<dbReference type="AlphaFoldDB" id="A0A0S6W362"/>
<organism evidence="3">
    <name type="scientific">Candidatus Moduliflexus flocculans</name>
    <dbReference type="NCBI Taxonomy" id="1499966"/>
    <lineage>
        <taxon>Bacteria</taxon>
        <taxon>Candidatus Moduliflexota</taxon>
        <taxon>Candidatus Moduliflexia</taxon>
        <taxon>Candidatus Moduliflexales</taxon>
        <taxon>Candidatus Moduliflexaceae</taxon>
    </lineage>
</organism>
<evidence type="ECO:0000259" key="2">
    <source>
        <dbReference type="Pfam" id="PF18481"/>
    </source>
</evidence>
<dbReference type="STRING" id="1499966.U14_03952"/>
<name>A0A0S6W362_9BACT</name>
<dbReference type="HOGENOM" id="CLU_102155_0_0_0"/>
<evidence type="ECO:0000259" key="1">
    <source>
        <dbReference type="Pfam" id="PF04256"/>
    </source>
</evidence>
<gene>
    <name evidence="3" type="ORF">U14_03952</name>
</gene>
<feature type="domain" description="DUF5616" evidence="2">
    <location>
        <begin position="85"/>
        <end position="221"/>
    </location>
</feature>
<dbReference type="Pfam" id="PF04256">
    <property type="entry name" value="DUF434"/>
    <property type="match status" value="1"/>
</dbReference>
<dbReference type="InterPro" id="IPR007368">
    <property type="entry name" value="DUF434"/>
</dbReference>
<reference evidence="3" key="1">
    <citation type="journal article" date="2015" name="PeerJ">
        <title>First genomic representation of candidate bacterial phylum KSB3 points to enhanced environmental sensing as a trigger of wastewater bulking.</title>
        <authorList>
            <person name="Sekiguchi Y."/>
            <person name="Ohashi A."/>
            <person name="Parks D.H."/>
            <person name="Yamauchi T."/>
            <person name="Tyson G.W."/>
            <person name="Hugenholtz P."/>
        </authorList>
    </citation>
    <scope>NUCLEOTIDE SEQUENCE [LARGE SCALE GENOMIC DNA]</scope>
</reference>
<feature type="domain" description="DUF434" evidence="1">
    <location>
        <begin position="26"/>
        <end position="80"/>
    </location>
</feature>
<evidence type="ECO:0000313" key="3">
    <source>
        <dbReference type="EMBL" id="GAK52697.1"/>
    </source>
</evidence>
<dbReference type="Pfam" id="PF18481">
    <property type="entry name" value="DUF5616"/>
    <property type="match status" value="1"/>
</dbReference>
<evidence type="ECO:0008006" key="5">
    <source>
        <dbReference type="Google" id="ProtNLM"/>
    </source>
</evidence>
<evidence type="ECO:0000313" key="4">
    <source>
        <dbReference type="Proteomes" id="UP000030700"/>
    </source>
</evidence>
<protein>
    <recommendedName>
        <fullName evidence="5">DUF434 domain-containing protein</fullName>
    </recommendedName>
</protein>
<keyword evidence="4" id="KW-1185">Reference proteome</keyword>
<sequence length="237" mass="26273">MPDTRHHRGAHPADAQLFSESELPALRAAVEEFSWLLSRGYAHLSGLKLVGDRHALNARQRMALSRAACSDQACESRQNKCLPLDALAGQTIIIDGFNLMITLEAAFSGGLLLRCRDGCIRDLASVHGSYRAVAETEQALEFIGMQLHAIQTERVIWLFDQPVSNSGRMAQRIRELASMRSWNWEADTRFNPDAAIAQSPHIAITSDSSILDNVAQWCNVLAAWLALLHSAWLVDLM</sequence>
<dbReference type="PANTHER" id="PTHR42252">
    <property type="entry name" value="DUF5616 DOMAIN-CONTAINING PROTEIN"/>
    <property type="match status" value="1"/>
</dbReference>
<dbReference type="PANTHER" id="PTHR42252:SF1">
    <property type="entry name" value="DUF434 DOMAIN-CONTAINING PROTEIN"/>
    <property type="match status" value="1"/>
</dbReference>
<dbReference type="Proteomes" id="UP000030700">
    <property type="component" value="Unassembled WGS sequence"/>
</dbReference>
<accession>A0A0S6W362</accession>
<dbReference type="InterPro" id="IPR041652">
    <property type="entry name" value="DUF5616"/>
</dbReference>
<proteinExistence type="predicted"/>
<dbReference type="EMBL" id="DF820459">
    <property type="protein sequence ID" value="GAK52697.1"/>
    <property type="molecule type" value="Genomic_DNA"/>
</dbReference>